<dbReference type="AlphaFoldDB" id="A0A0J8IZ19"/>
<reference evidence="3 4" key="1">
    <citation type="submission" date="2015-06" db="EMBL/GenBank/DDBJ databases">
        <title>Draft genome sequence of an Antarctic Pseudomonas sp. strain KG01 with full potential for biotechnological applications.</title>
        <authorList>
            <person name="Pavlov M.S."/>
            <person name="Lira F."/>
            <person name="Martinez J.L."/>
            <person name="Marshall S.H."/>
        </authorList>
    </citation>
    <scope>NUCLEOTIDE SEQUENCE [LARGE SCALE GENOMIC DNA]</scope>
    <source>
        <strain evidence="3 4">KG01</strain>
    </source>
</reference>
<keyword evidence="4" id="KW-1185">Reference proteome</keyword>
<accession>A0A0J8IZ19</accession>
<evidence type="ECO:0000256" key="2">
    <source>
        <dbReference type="SAM" id="Phobius"/>
    </source>
</evidence>
<sequence>MPALEKHHNPGPGVQRSLPRPGRYQQLFARCTCHRPVPARRHGWLGWLGWPISGAYLAGALMVNRFVARTGRLTMMSWGVASLLVSQQAWPLALLCVALAGGAYVCVARCRTDQNALRKISSI</sequence>
<proteinExistence type="predicted"/>
<comment type="caution">
    <text evidence="3">The sequence shown here is derived from an EMBL/GenBank/DDBJ whole genome shotgun (WGS) entry which is preliminary data.</text>
</comment>
<gene>
    <name evidence="3" type="ORF">ACR52_01375</name>
</gene>
<feature type="transmembrane region" description="Helical" evidence="2">
    <location>
        <begin position="88"/>
        <end position="108"/>
    </location>
</feature>
<feature type="region of interest" description="Disordered" evidence="1">
    <location>
        <begin position="1"/>
        <end position="20"/>
    </location>
</feature>
<dbReference type="EMBL" id="LFMW01000001">
    <property type="protein sequence ID" value="KMT57291.1"/>
    <property type="molecule type" value="Genomic_DNA"/>
</dbReference>
<organism evidence="3 4">
    <name type="scientific">Pseudomonas fildesensis</name>
    <dbReference type="NCBI Taxonomy" id="1674920"/>
    <lineage>
        <taxon>Bacteria</taxon>
        <taxon>Pseudomonadati</taxon>
        <taxon>Pseudomonadota</taxon>
        <taxon>Gammaproteobacteria</taxon>
        <taxon>Pseudomonadales</taxon>
        <taxon>Pseudomonadaceae</taxon>
        <taxon>Pseudomonas</taxon>
    </lineage>
</organism>
<keyword evidence="2" id="KW-1133">Transmembrane helix</keyword>
<keyword evidence="2" id="KW-0812">Transmembrane</keyword>
<evidence type="ECO:0000313" key="3">
    <source>
        <dbReference type="EMBL" id="KMT57291.1"/>
    </source>
</evidence>
<protein>
    <submittedName>
        <fullName evidence="3">Uncharacterized protein</fullName>
    </submittedName>
</protein>
<evidence type="ECO:0000313" key="4">
    <source>
        <dbReference type="Proteomes" id="UP000037551"/>
    </source>
</evidence>
<name>A0A0J8IZ19_9PSED</name>
<evidence type="ECO:0000256" key="1">
    <source>
        <dbReference type="SAM" id="MobiDB-lite"/>
    </source>
</evidence>
<dbReference type="Proteomes" id="UP000037551">
    <property type="component" value="Unassembled WGS sequence"/>
</dbReference>
<keyword evidence="2" id="KW-0472">Membrane</keyword>
<feature type="transmembrane region" description="Helical" evidence="2">
    <location>
        <begin position="44"/>
        <end position="68"/>
    </location>
</feature>